<sequence>MTLRKPLSGEKPGEVSHLATHFILSLKDNHLFKILDPRVLREGSLEQLHAVAELVKRCLKLNGRKRPTMKEVAMELERLR</sequence>
<organism evidence="3 4">
    <name type="scientific">Olea europaea subsp. europaea</name>
    <dbReference type="NCBI Taxonomy" id="158383"/>
    <lineage>
        <taxon>Eukaryota</taxon>
        <taxon>Viridiplantae</taxon>
        <taxon>Streptophyta</taxon>
        <taxon>Embryophyta</taxon>
        <taxon>Tracheophyta</taxon>
        <taxon>Spermatophyta</taxon>
        <taxon>Magnoliopsida</taxon>
        <taxon>eudicotyledons</taxon>
        <taxon>Gunneridae</taxon>
        <taxon>Pentapetalae</taxon>
        <taxon>asterids</taxon>
        <taxon>lamiids</taxon>
        <taxon>Lamiales</taxon>
        <taxon>Oleaceae</taxon>
        <taxon>Oleeae</taxon>
        <taxon>Olea</taxon>
    </lineage>
</organism>
<dbReference type="InterPro" id="IPR045274">
    <property type="entry name" value="WAK-like"/>
</dbReference>
<dbReference type="GO" id="GO:0007166">
    <property type="term" value="P:cell surface receptor signaling pathway"/>
    <property type="evidence" value="ECO:0007669"/>
    <property type="project" value="InterPro"/>
</dbReference>
<dbReference type="EMBL" id="CACTIH010009136">
    <property type="protein sequence ID" value="CAA3025535.1"/>
    <property type="molecule type" value="Genomic_DNA"/>
</dbReference>
<dbReference type="PANTHER" id="PTHR27005">
    <property type="entry name" value="WALL-ASSOCIATED RECEPTOR KINASE-LIKE 21"/>
    <property type="match status" value="1"/>
</dbReference>
<keyword evidence="1" id="KW-0547">Nucleotide-binding</keyword>
<feature type="non-terminal residue" evidence="3">
    <location>
        <position position="80"/>
    </location>
</feature>
<dbReference type="AlphaFoldDB" id="A0A8S0V6F2"/>
<reference evidence="3 4" key="1">
    <citation type="submission" date="2019-12" db="EMBL/GenBank/DDBJ databases">
        <authorList>
            <person name="Alioto T."/>
            <person name="Alioto T."/>
            <person name="Gomez Garrido J."/>
        </authorList>
    </citation>
    <scope>NUCLEOTIDE SEQUENCE [LARGE SCALE GENOMIC DNA]</scope>
</reference>
<dbReference type="PANTHER" id="PTHR27005:SF283">
    <property type="entry name" value="OS02G0633066 PROTEIN"/>
    <property type="match status" value="1"/>
</dbReference>
<keyword evidence="2" id="KW-0067">ATP-binding</keyword>
<evidence type="ECO:0000313" key="4">
    <source>
        <dbReference type="Proteomes" id="UP000594638"/>
    </source>
</evidence>
<protein>
    <submittedName>
        <fullName evidence="3">Uncharacterized protein</fullName>
    </submittedName>
</protein>
<dbReference type="Gramene" id="OE9A024048T1">
    <property type="protein sequence ID" value="OE9A024048C1"/>
    <property type="gene ID" value="OE9A024048"/>
</dbReference>
<gene>
    <name evidence="3" type="ORF">OLEA9_A024048</name>
</gene>
<evidence type="ECO:0000256" key="1">
    <source>
        <dbReference type="ARBA" id="ARBA00022741"/>
    </source>
</evidence>
<dbReference type="OrthoDB" id="4062651at2759"/>
<proteinExistence type="predicted"/>
<name>A0A8S0V6F2_OLEEU</name>
<keyword evidence="4" id="KW-1185">Reference proteome</keyword>
<comment type="caution">
    <text evidence="3">The sequence shown here is derived from an EMBL/GenBank/DDBJ whole genome shotgun (WGS) entry which is preliminary data.</text>
</comment>
<evidence type="ECO:0000313" key="3">
    <source>
        <dbReference type="EMBL" id="CAA3025535.1"/>
    </source>
</evidence>
<dbReference type="Gene3D" id="1.10.510.10">
    <property type="entry name" value="Transferase(Phosphotransferase) domain 1"/>
    <property type="match status" value="1"/>
</dbReference>
<dbReference type="GO" id="GO:0004674">
    <property type="term" value="F:protein serine/threonine kinase activity"/>
    <property type="evidence" value="ECO:0007669"/>
    <property type="project" value="TreeGrafter"/>
</dbReference>
<evidence type="ECO:0000256" key="2">
    <source>
        <dbReference type="ARBA" id="ARBA00022840"/>
    </source>
</evidence>
<dbReference type="SUPFAM" id="SSF56112">
    <property type="entry name" value="Protein kinase-like (PK-like)"/>
    <property type="match status" value="1"/>
</dbReference>
<dbReference type="InterPro" id="IPR011009">
    <property type="entry name" value="Kinase-like_dom_sf"/>
</dbReference>
<accession>A0A8S0V6F2</accession>
<dbReference type="Proteomes" id="UP000594638">
    <property type="component" value="Unassembled WGS sequence"/>
</dbReference>
<dbReference type="GO" id="GO:0005886">
    <property type="term" value="C:plasma membrane"/>
    <property type="evidence" value="ECO:0007669"/>
    <property type="project" value="TreeGrafter"/>
</dbReference>
<dbReference type="GO" id="GO:0005524">
    <property type="term" value="F:ATP binding"/>
    <property type="evidence" value="ECO:0007669"/>
    <property type="project" value="UniProtKB-KW"/>
</dbReference>